<organism evidence="12 13">
    <name type="scientific">Rhizoctonia solani</name>
    <dbReference type="NCBI Taxonomy" id="456999"/>
    <lineage>
        <taxon>Eukaryota</taxon>
        <taxon>Fungi</taxon>
        <taxon>Dikarya</taxon>
        <taxon>Basidiomycota</taxon>
        <taxon>Agaricomycotina</taxon>
        <taxon>Agaricomycetes</taxon>
        <taxon>Cantharellales</taxon>
        <taxon>Ceratobasidiaceae</taxon>
        <taxon>Rhizoctonia</taxon>
    </lineage>
</organism>
<dbReference type="GO" id="GO:0000981">
    <property type="term" value="F:DNA-binding transcription factor activity, RNA polymerase II-specific"/>
    <property type="evidence" value="ECO:0007669"/>
    <property type="project" value="InterPro"/>
</dbReference>
<dbReference type="Gene3D" id="1.10.20.10">
    <property type="entry name" value="Histone, subunit A"/>
    <property type="match status" value="1"/>
</dbReference>
<gene>
    <name evidence="12" type="ORF">RDB_LOCUS76818</name>
</gene>
<evidence type="ECO:0000256" key="1">
    <source>
        <dbReference type="ARBA" id="ARBA00004123"/>
    </source>
</evidence>
<feature type="compositionally biased region" description="Pro residues" evidence="9">
    <location>
        <begin position="1302"/>
        <end position="1312"/>
    </location>
</feature>
<feature type="domain" description="Bromo" evidence="10">
    <location>
        <begin position="550"/>
        <end position="620"/>
    </location>
</feature>
<evidence type="ECO:0000259" key="11">
    <source>
        <dbReference type="PROSITE" id="PS50048"/>
    </source>
</evidence>
<dbReference type="Pfam" id="PF00172">
    <property type="entry name" value="Zn_clus"/>
    <property type="match status" value="1"/>
</dbReference>
<feature type="compositionally biased region" description="Acidic residues" evidence="9">
    <location>
        <begin position="111"/>
        <end position="120"/>
    </location>
</feature>
<feature type="region of interest" description="Disordered" evidence="9">
    <location>
        <begin position="1252"/>
        <end position="1342"/>
    </location>
</feature>
<evidence type="ECO:0000256" key="5">
    <source>
        <dbReference type="ARBA" id="ARBA00023163"/>
    </source>
</evidence>
<keyword evidence="5" id="KW-0804">Transcription</keyword>
<dbReference type="InterPro" id="IPR006565">
    <property type="entry name" value="BTP"/>
</dbReference>
<dbReference type="GO" id="GO:0046982">
    <property type="term" value="F:protein heterodimerization activity"/>
    <property type="evidence" value="ECO:0007669"/>
    <property type="project" value="InterPro"/>
</dbReference>
<dbReference type="InterPro" id="IPR036864">
    <property type="entry name" value="Zn2-C6_fun-type_DNA-bd_sf"/>
</dbReference>
<keyword evidence="2" id="KW-0479">Metal-binding</keyword>
<evidence type="ECO:0000313" key="13">
    <source>
        <dbReference type="Proteomes" id="UP000663850"/>
    </source>
</evidence>
<dbReference type="GO" id="GO:0005198">
    <property type="term" value="F:structural molecule activity"/>
    <property type="evidence" value="ECO:0007669"/>
    <property type="project" value="TreeGrafter"/>
</dbReference>
<dbReference type="InterPro" id="IPR001487">
    <property type="entry name" value="Bromodomain"/>
</dbReference>
<evidence type="ECO:0000256" key="3">
    <source>
        <dbReference type="ARBA" id="ARBA00023015"/>
    </source>
</evidence>
<feature type="region of interest" description="Disordered" evidence="9">
    <location>
        <begin position="1173"/>
        <end position="1200"/>
    </location>
</feature>
<dbReference type="InterPro" id="IPR009072">
    <property type="entry name" value="Histone-fold"/>
</dbReference>
<dbReference type="PANTHER" id="PTHR47343">
    <property type="entry name" value="TRANSCRIPTIONAL ACTIVATOR SPT7"/>
    <property type="match status" value="1"/>
</dbReference>
<feature type="compositionally biased region" description="Polar residues" evidence="9">
    <location>
        <begin position="735"/>
        <end position="747"/>
    </location>
</feature>
<dbReference type="PRINTS" id="PR00503">
    <property type="entry name" value="BROMODOMAIN"/>
</dbReference>
<dbReference type="GO" id="GO:0000124">
    <property type="term" value="C:SAGA complex"/>
    <property type="evidence" value="ECO:0007669"/>
    <property type="project" value="InterPro"/>
</dbReference>
<comment type="subcellular location">
    <subcellularLocation>
        <location evidence="1">Nucleus</location>
    </subcellularLocation>
</comment>
<keyword evidence="6" id="KW-0539">Nucleus</keyword>
<dbReference type="PROSITE" id="PS00463">
    <property type="entry name" value="ZN2_CY6_FUNGAL_1"/>
    <property type="match status" value="1"/>
</dbReference>
<evidence type="ECO:0000256" key="8">
    <source>
        <dbReference type="SAM" id="Coils"/>
    </source>
</evidence>
<evidence type="ECO:0000256" key="9">
    <source>
        <dbReference type="SAM" id="MobiDB-lite"/>
    </source>
</evidence>
<dbReference type="SMART" id="SM00576">
    <property type="entry name" value="BTP"/>
    <property type="match status" value="1"/>
</dbReference>
<dbReference type="GO" id="GO:0005634">
    <property type="term" value="C:nucleus"/>
    <property type="evidence" value="ECO:0007669"/>
    <property type="project" value="UniProtKB-SubCell"/>
</dbReference>
<comment type="caution">
    <text evidence="12">The sequence shown here is derived from an EMBL/GenBank/DDBJ whole genome shotgun (WGS) entry which is preliminary data.</text>
</comment>
<keyword evidence="4 7" id="KW-0103">Bromodomain</keyword>
<evidence type="ECO:0000313" key="12">
    <source>
        <dbReference type="EMBL" id="CAE6482827.1"/>
    </source>
</evidence>
<feature type="compositionally biased region" description="Pro residues" evidence="9">
    <location>
        <begin position="1325"/>
        <end position="1336"/>
    </location>
</feature>
<dbReference type="InterPro" id="IPR001138">
    <property type="entry name" value="Zn2Cys6_DnaBD"/>
</dbReference>
<feature type="region of interest" description="Disordered" evidence="9">
    <location>
        <begin position="104"/>
        <end position="123"/>
    </location>
</feature>
<feature type="compositionally biased region" description="Gly residues" evidence="9">
    <location>
        <begin position="1262"/>
        <end position="1276"/>
    </location>
</feature>
<dbReference type="CDD" id="cd22927">
    <property type="entry name" value="HFD_SPT7"/>
    <property type="match status" value="1"/>
</dbReference>
<dbReference type="GO" id="GO:0008270">
    <property type="term" value="F:zinc ion binding"/>
    <property type="evidence" value="ECO:0007669"/>
    <property type="project" value="InterPro"/>
</dbReference>
<proteinExistence type="predicted"/>
<feature type="coiled-coil region" evidence="8">
    <location>
        <begin position="60"/>
        <end position="87"/>
    </location>
</feature>
<keyword evidence="8" id="KW-0175">Coiled coil</keyword>
<dbReference type="InterPro" id="IPR018359">
    <property type="entry name" value="Bromodomain_CS"/>
</dbReference>
<evidence type="ECO:0000256" key="7">
    <source>
        <dbReference type="PROSITE-ProRule" id="PRU00035"/>
    </source>
</evidence>
<dbReference type="Gene3D" id="1.20.920.10">
    <property type="entry name" value="Bromodomain-like"/>
    <property type="match status" value="1"/>
</dbReference>
<dbReference type="PROSITE" id="PS50014">
    <property type="entry name" value="BROMODOMAIN_2"/>
    <property type="match status" value="1"/>
</dbReference>
<dbReference type="GO" id="GO:0003677">
    <property type="term" value="F:DNA binding"/>
    <property type="evidence" value="ECO:0007669"/>
    <property type="project" value="InterPro"/>
</dbReference>
<dbReference type="Pfam" id="PF00439">
    <property type="entry name" value="Bromodomain"/>
    <property type="match status" value="1"/>
</dbReference>
<protein>
    <submittedName>
        <fullName evidence="12">Uncharacterized protein</fullName>
    </submittedName>
</protein>
<dbReference type="CDD" id="cd12148">
    <property type="entry name" value="fungal_TF_MHR"/>
    <property type="match status" value="1"/>
</dbReference>
<feature type="region of interest" description="Disordered" evidence="9">
    <location>
        <begin position="660"/>
        <end position="747"/>
    </location>
</feature>
<dbReference type="SUPFAM" id="SSF47370">
    <property type="entry name" value="Bromodomain"/>
    <property type="match status" value="1"/>
</dbReference>
<evidence type="ECO:0000256" key="6">
    <source>
        <dbReference type="ARBA" id="ARBA00023242"/>
    </source>
</evidence>
<evidence type="ECO:0000256" key="2">
    <source>
        <dbReference type="ARBA" id="ARBA00022723"/>
    </source>
</evidence>
<dbReference type="PROSITE" id="PS00633">
    <property type="entry name" value="BROMODOMAIN_1"/>
    <property type="match status" value="1"/>
</dbReference>
<dbReference type="InterPro" id="IPR007219">
    <property type="entry name" value="XnlR_reg_dom"/>
</dbReference>
<dbReference type="SUPFAM" id="SSF57701">
    <property type="entry name" value="Zn2/Cys6 DNA-binding domain"/>
    <property type="match status" value="1"/>
</dbReference>
<evidence type="ECO:0000256" key="4">
    <source>
        <dbReference type="ARBA" id="ARBA00023117"/>
    </source>
</evidence>
<dbReference type="SMART" id="SM00297">
    <property type="entry name" value="BROMO"/>
    <property type="match status" value="1"/>
</dbReference>
<sequence length="1356" mass="148575">MPAASRSAGLKVSLACDSCRSRKRKCDGVRPVCGQCRTNNHTCAFNVHVDKRKPPSKSYVLALEARIKTLESRGQALEQLLRDASINVPSPESDGIDLSTFLEASQRSSAEPDEPDEGLPEDSGASVAALLDIGKLRLEVASTQSEATSNGSPATFTYFGPQSSRFLSSADSPNGSGKRDSYGTPPVSTWFPFCSPEEERALLSTFWAWQRFHFPIVLPDPFLTAYNAQQYNCELVTPMLLDMIFAIGSYFGPGKEGGDGAQGERFFMRAESRVIEEINNPRVATVQALMIMAIFQMGHAKTPVAWTLNAVQDCDLITKNMLTIQAFVDDFPRPLRSASAMRGTEPCLVFLHVRICLYIILVCRPFVGPRRYSPPAGSTLPLSAADIAAERRCRTLAFGHCRTAALRTMDLLRHLPPRSPCFTTPFFIFTASTVLLLSPRDSQAMRAVRTGLTCLEGMERDGMWVESVVDAKQRIWGLARRIIAGVRVPVHLLHALESRRHKLSVSDAELDQLLSEVKDARDVKGPEQFTDSLEKVLLDLKSLPEAHAFLKPPEAHAFLKPVTRSDAPDYHLVIKHPMDLATMSKKVRTKQYRNKAEFVADLNLIWDNCLTYNAHPTHPLRRCANTLRKRTCILSEIIQDPADRSAPLTLRRIPSLRRRSLVEDSDDEYHSPSGGKLMNKSRMLNGNGNGVDKAVNGNGVNGRASSTPESDVPMRPTVPRSGKSRRPLPEESFSDRNAISRTQESMSQFASLDKELARLELQTAGAGPSRIKEDFMHEELNRRLRGQLRQIRANDEDVQRLDEWRDVDESKVGGGGKRKRVVITSSDEEEDDTPRRTKFSTTGLPPDQEEHETHQDLWWEAMRSSGMIGNGVLQMAQPGFPDVKPGIMRRRKKRPKDTGLKGIIHKNIGTLHNIRRVHTKILVLNALVEENQGNNEDIPIPPDSPTTEPPIVSIPGLTLAEDSGAACLTQVSTTVLQHAGFEGSSEGALNVLQHVVADYIENVGRTFRFMVDTFGRNMSNEVRPLGCIPLVLIPMISVQELERYIKDDVERYGTRLQDLERKLTHAYDEQTQAGAMEDDELFDEENENLVMGGFAGELGEDFFGLRELGLDQEFGLTSLSIPRKLLRTRRNNAANANATKELQLPYPPPPPFHPIHTTSLDSHIGLLHPFYASKASAPPPAPGTEGGSDPPTGVILPDDPVNNLKLKMGPLGQIISVTPNAGKKKGGGVALPDDPINNFKVKMGPLGQIISVMPNAGKKKGGGGGGGGGGMGGGDGAKQEAAGTGSAPSKSQKKKEKDRKPPPPPSHDPPLTMPKFGGGTAKSPVVPPSSMPPPTPEVSTMMPDFSQFVSGVHAGV</sequence>
<reference evidence="12" key="1">
    <citation type="submission" date="2021-01" db="EMBL/GenBank/DDBJ databases">
        <authorList>
            <person name="Kaushik A."/>
        </authorList>
    </citation>
    <scope>NUCLEOTIDE SEQUENCE</scope>
    <source>
        <strain evidence="12">Type strain: AG8-Rh-89/</strain>
    </source>
</reference>
<dbReference type="InterPro" id="IPR037782">
    <property type="entry name" value="Spt7"/>
</dbReference>
<dbReference type="SMART" id="SM00066">
    <property type="entry name" value="GAL4"/>
    <property type="match status" value="1"/>
</dbReference>
<name>A0A8H3CGT7_9AGAM</name>
<dbReference type="CDD" id="cd00067">
    <property type="entry name" value="GAL4"/>
    <property type="match status" value="1"/>
</dbReference>
<dbReference type="EMBL" id="CAJMWZ010004005">
    <property type="protein sequence ID" value="CAE6482827.1"/>
    <property type="molecule type" value="Genomic_DNA"/>
</dbReference>
<evidence type="ECO:0000259" key="10">
    <source>
        <dbReference type="PROSITE" id="PS50014"/>
    </source>
</evidence>
<dbReference type="Pfam" id="PF04082">
    <property type="entry name" value="Fungal_trans"/>
    <property type="match status" value="1"/>
</dbReference>
<dbReference type="Proteomes" id="UP000663850">
    <property type="component" value="Unassembled WGS sequence"/>
</dbReference>
<dbReference type="GO" id="GO:0006325">
    <property type="term" value="P:chromatin organization"/>
    <property type="evidence" value="ECO:0007669"/>
    <property type="project" value="UniProtKB-ARBA"/>
</dbReference>
<dbReference type="Gene3D" id="4.10.240.10">
    <property type="entry name" value="Zn(2)-C6 fungal-type DNA-binding domain"/>
    <property type="match status" value="1"/>
</dbReference>
<dbReference type="GO" id="GO:0046695">
    <property type="term" value="C:SLIK (SAGA-like) complex"/>
    <property type="evidence" value="ECO:0007669"/>
    <property type="project" value="InterPro"/>
</dbReference>
<feature type="region of interest" description="Disordered" evidence="9">
    <location>
        <begin position="823"/>
        <end position="851"/>
    </location>
</feature>
<accession>A0A8H3CGT7</accession>
<dbReference type="PANTHER" id="PTHR47343:SF1">
    <property type="entry name" value="TRANSCRIPTIONAL ACTIVATOR SPT7"/>
    <property type="match status" value="1"/>
</dbReference>
<feature type="domain" description="Zn(2)-C6 fungal-type" evidence="11">
    <location>
        <begin position="15"/>
        <end position="45"/>
    </location>
</feature>
<dbReference type="GO" id="GO:0006351">
    <property type="term" value="P:DNA-templated transcription"/>
    <property type="evidence" value="ECO:0007669"/>
    <property type="project" value="InterPro"/>
</dbReference>
<dbReference type="InterPro" id="IPR036427">
    <property type="entry name" value="Bromodomain-like_sf"/>
</dbReference>
<keyword evidence="3" id="KW-0805">Transcription regulation</keyword>
<dbReference type="PROSITE" id="PS50048">
    <property type="entry name" value="ZN2_CY6_FUNGAL_2"/>
    <property type="match status" value="1"/>
</dbReference>
<dbReference type="Pfam" id="PF07524">
    <property type="entry name" value="Bromo_TP"/>
    <property type="match status" value="1"/>
</dbReference>